<organism evidence="1 2">
    <name type="scientific">Bodo saltans</name>
    <name type="common">Flagellated protozoan</name>
    <dbReference type="NCBI Taxonomy" id="75058"/>
    <lineage>
        <taxon>Eukaryota</taxon>
        <taxon>Discoba</taxon>
        <taxon>Euglenozoa</taxon>
        <taxon>Kinetoplastea</taxon>
        <taxon>Metakinetoplastina</taxon>
        <taxon>Eubodonida</taxon>
        <taxon>Bodonidae</taxon>
        <taxon>Bodo</taxon>
    </lineage>
</organism>
<reference evidence="2" key="1">
    <citation type="submission" date="2015-09" db="EMBL/GenBank/DDBJ databases">
        <authorList>
            <consortium name="Pathogen Informatics"/>
        </authorList>
    </citation>
    <scope>NUCLEOTIDE SEQUENCE [LARGE SCALE GENOMIC DNA]</scope>
    <source>
        <strain evidence="2">Lake Konstanz</strain>
    </source>
</reference>
<dbReference type="EMBL" id="CYKH01001953">
    <property type="protein sequence ID" value="CUG91677.1"/>
    <property type="molecule type" value="Genomic_DNA"/>
</dbReference>
<protein>
    <submittedName>
        <fullName evidence="1">Uncharacterized protein</fullName>
    </submittedName>
</protein>
<proteinExistence type="predicted"/>
<gene>
    <name evidence="1" type="ORF">BSAL_33275</name>
</gene>
<accession>A0A0S4JNG1</accession>
<evidence type="ECO:0000313" key="1">
    <source>
        <dbReference type="EMBL" id="CUG91677.1"/>
    </source>
</evidence>
<name>A0A0S4JNG1_BODSA</name>
<dbReference type="VEuPathDB" id="TriTrypDB:BSAL_33275"/>
<dbReference type="AlphaFoldDB" id="A0A0S4JNG1"/>
<keyword evidence="2" id="KW-1185">Reference proteome</keyword>
<dbReference type="Proteomes" id="UP000051952">
    <property type="component" value="Unassembled WGS sequence"/>
</dbReference>
<evidence type="ECO:0000313" key="2">
    <source>
        <dbReference type="Proteomes" id="UP000051952"/>
    </source>
</evidence>
<sequence>MRGGRDYDQLKGDLMLTQSIFRLFDEKGDAYDKLGYHAGWPSGFPEEWFLEFRCYNNTDIAGEILTVATAADEERKAKLKKAEASQSQCNDGIVFLLFLFMFSPKKYRSMKSGSKNSLM</sequence>